<proteinExistence type="predicted"/>
<evidence type="ECO:0008006" key="4">
    <source>
        <dbReference type="Google" id="ProtNLM"/>
    </source>
</evidence>
<keyword evidence="3" id="KW-1185">Reference proteome</keyword>
<name>A0A3M7QXD0_BRAPC</name>
<dbReference type="EMBL" id="REGN01004919">
    <property type="protein sequence ID" value="RNA15605.1"/>
    <property type="molecule type" value="Genomic_DNA"/>
</dbReference>
<gene>
    <name evidence="2" type="ORF">BpHYR1_015878</name>
</gene>
<accession>A0A3M7QXD0</accession>
<evidence type="ECO:0000256" key="1">
    <source>
        <dbReference type="SAM" id="SignalP"/>
    </source>
</evidence>
<protein>
    <recommendedName>
        <fullName evidence="4">Secreted protein</fullName>
    </recommendedName>
</protein>
<feature type="chain" id="PRO_5017988816" description="Secreted protein" evidence="1">
    <location>
        <begin position="17"/>
        <end position="137"/>
    </location>
</feature>
<sequence length="137" mass="16087">MFITLFILVACSTASSNRTKSILVFCSLYSCKICNTNPTKDFNFFFKKKVQKKFMLKLQKNSDIWQIYCIRQPKIQKIKAKYKKRQGLNLGRLKHVLVLQNQYIDGTKDVSVATIYRTCFGPSELKLWHFISNYIQV</sequence>
<organism evidence="2 3">
    <name type="scientific">Brachionus plicatilis</name>
    <name type="common">Marine rotifer</name>
    <name type="synonym">Brachionus muelleri</name>
    <dbReference type="NCBI Taxonomy" id="10195"/>
    <lineage>
        <taxon>Eukaryota</taxon>
        <taxon>Metazoa</taxon>
        <taxon>Spiralia</taxon>
        <taxon>Gnathifera</taxon>
        <taxon>Rotifera</taxon>
        <taxon>Eurotatoria</taxon>
        <taxon>Monogononta</taxon>
        <taxon>Pseudotrocha</taxon>
        <taxon>Ploima</taxon>
        <taxon>Brachionidae</taxon>
        <taxon>Brachionus</taxon>
    </lineage>
</organism>
<evidence type="ECO:0000313" key="3">
    <source>
        <dbReference type="Proteomes" id="UP000276133"/>
    </source>
</evidence>
<dbReference type="Proteomes" id="UP000276133">
    <property type="component" value="Unassembled WGS sequence"/>
</dbReference>
<keyword evidence="1" id="KW-0732">Signal</keyword>
<reference evidence="2 3" key="1">
    <citation type="journal article" date="2018" name="Sci. Rep.">
        <title>Genomic signatures of local adaptation to the degree of environmental predictability in rotifers.</title>
        <authorList>
            <person name="Franch-Gras L."/>
            <person name="Hahn C."/>
            <person name="Garcia-Roger E.M."/>
            <person name="Carmona M.J."/>
            <person name="Serra M."/>
            <person name="Gomez A."/>
        </authorList>
    </citation>
    <scope>NUCLEOTIDE SEQUENCE [LARGE SCALE GENOMIC DNA]</scope>
    <source>
        <strain evidence="2">HYR1</strain>
    </source>
</reference>
<evidence type="ECO:0000313" key="2">
    <source>
        <dbReference type="EMBL" id="RNA15605.1"/>
    </source>
</evidence>
<comment type="caution">
    <text evidence="2">The sequence shown here is derived from an EMBL/GenBank/DDBJ whole genome shotgun (WGS) entry which is preliminary data.</text>
</comment>
<dbReference type="AlphaFoldDB" id="A0A3M7QXD0"/>
<feature type="signal peptide" evidence="1">
    <location>
        <begin position="1"/>
        <end position="16"/>
    </location>
</feature>